<gene>
    <name evidence="1" type="ORF">F383_33005</name>
</gene>
<proteinExistence type="predicted"/>
<accession>A0A0B0N4B7</accession>
<comment type="caution">
    <text evidence="1">The sequence shown here is derived from an EMBL/GenBank/DDBJ whole genome shotgun (WGS) entry which is preliminary data.</text>
</comment>
<protein>
    <submittedName>
        <fullName evidence="1">Uncharacterized protein</fullName>
    </submittedName>
</protein>
<sequence>MYRLDYSLKCWILVLYNLSHTKMA</sequence>
<evidence type="ECO:0000313" key="2">
    <source>
        <dbReference type="Proteomes" id="UP000032142"/>
    </source>
</evidence>
<evidence type="ECO:0000313" key="1">
    <source>
        <dbReference type="EMBL" id="KHG06689.1"/>
    </source>
</evidence>
<keyword evidence="2" id="KW-1185">Reference proteome</keyword>
<dbReference type="Proteomes" id="UP000032142">
    <property type="component" value="Unassembled WGS sequence"/>
</dbReference>
<reference evidence="2" key="1">
    <citation type="submission" date="2014-09" db="EMBL/GenBank/DDBJ databases">
        <authorList>
            <person name="Mudge J."/>
            <person name="Ramaraj T."/>
            <person name="Lindquist I.E."/>
            <person name="Bharti A.K."/>
            <person name="Sundararajan A."/>
            <person name="Cameron C.T."/>
            <person name="Woodward J.E."/>
            <person name="May G.D."/>
            <person name="Brubaker C."/>
            <person name="Broadhvest J."/>
            <person name="Wilkins T.A."/>
        </authorList>
    </citation>
    <scope>NUCLEOTIDE SEQUENCE</scope>
    <source>
        <strain evidence="2">cv. AKA8401</strain>
    </source>
</reference>
<organism evidence="1 2">
    <name type="scientific">Gossypium arboreum</name>
    <name type="common">Tree cotton</name>
    <name type="synonym">Gossypium nanking</name>
    <dbReference type="NCBI Taxonomy" id="29729"/>
    <lineage>
        <taxon>Eukaryota</taxon>
        <taxon>Viridiplantae</taxon>
        <taxon>Streptophyta</taxon>
        <taxon>Embryophyta</taxon>
        <taxon>Tracheophyta</taxon>
        <taxon>Spermatophyta</taxon>
        <taxon>Magnoliopsida</taxon>
        <taxon>eudicotyledons</taxon>
        <taxon>Gunneridae</taxon>
        <taxon>Pentapetalae</taxon>
        <taxon>rosids</taxon>
        <taxon>malvids</taxon>
        <taxon>Malvales</taxon>
        <taxon>Malvaceae</taxon>
        <taxon>Malvoideae</taxon>
        <taxon>Gossypium</taxon>
    </lineage>
</organism>
<dbReference type="AlphaFoldDB" id="A0A0B0N4B7"/>
<name>A0A0B0N4B7_GOSAR</name>
<dbReference type="EMBL" id="JRRC01458205">
    <property type="protein sequence ID" value="KHG06689.1"/>
    <property type="molecule type" value="Genomic_DNA"/>
</dbReference>